<keyword evidence="3" id="KW-0813">Transport</keyword>
<dbReference type="PANTHER" id="PTHR45897:SF5">
    <property type="entry name" value="HIGH AFFINITY CHOLINE TRANSPORTER 1"/>
    <property type="match status" value="1"/>
</dbReference>
<sequence>MMKVILGIESYQSIIISAAVAICYTLLGGLYSVAYTDIIQLIFIIISLLSSMVDGCLQVECLQVTSVRLLALTGLAMRIVSVPISLATIVKVAPCCLTLQKIRGCKLLDPGFSTLSRIIGLGSLILVVR</sequence>
<dbReference type="InterPro" id="IPR038377">
    <property type="entry name" value="Na/Glc_symporter_sf"/>
</dbReference>
<organism evidence="15 16">
    <name type="scientific">Polypterus senegalus</name>
    <name type="common">Senegal bichir</name>
    <dbReference type="NCBI Taxonomy" id="55291"/>
    <lineage>
        <taxon>Eukaryota</taxon>
        <taxon>Metazoa</taxon>
        <taxon>Chordata</taxon>
        <taxon>Craniata</taxon>
        <taxon>Vertebrata</taxon>
        <taxon>Euteleostomi</taxon>
        <taxon>Actinopterygii</taxon>
        <taxon>Polypteriformes</taxon>
        <taxon>Polypteridae</taxon>
        <taxon>Polypterus</taxon>
    </lineage>
</organism>
<keyword evidence="7 14" id="KW-1133">Transmembrane helix</keyword>
<dbReference type="PANTHER" id="PTHR45897">
    <property type="entry name" value="HIGH-AFFINITY CHOLINE TRANSPORTER 1"/>
    <property type="match status" value="1"/>
</dbReference>
<dbReference type="InterPro" id="IPR001734">
    <property type="entry name" value="Na/solute_symporter"/>
</dbReference>
<dbReference type="GO" id="GO:0005886">
    <property type="term" value="C:plasma membrane"/>
    <property type="evidence" value="ECO:0007669"/>
    <property type="project" value="TreeGrafter"/>
</dbReference>
<evidence type="ECO:0000256" key="11">
    <source>
        <dbReference type="ARBA" id="ARBA00023180"/>
    </source>
</evidence>
<keyword evidence="10 14" id="KW-0472">Membrane</keyword>
<protein>
    <submittedName>
        <fullName evidence="15">SC5A7 protein</fullName>
    </submittedName>
</protein>
<keyword evidence="6" id="KW-0530">Neurotransmitter biosynthesis</keyword>
<dbReference type="GO" id="GO:0008292">
    <property type="term" value="P:acetylcholine biosynthetic process"/>
    <property type="evidence" value="ECO:0007669"/>
    <property type="project" value="TreeGrafter"/>
</dbReference>
<evidence type="ECO:0000256" key="7">
    <source>
        <dbReference type="ARBA" id="ARBA00022989"/>
    </source>
</evidence>
<accession>A0A8X7WVB7</accession>
<proteinExistence type="inferred from homology"/>
<keyword evidence="9" id="KW-0406">Ion transport</keyword>
<dbReference type="GO" id="GO:0005307">
    <property type="term" value="F:choline:sodium symporter activity"/>
    <property type="evidence" value="ECO:0007669"/>
    <property type="project" value="TreeGrafter"/>
</dbReference>
<keyword evidence="5" id="KW-0769">Symport</keyword>
<dbReference type="PROSITE" id="PS50283">
    <property type="entry name" value="NA_SOLUT_SYMP_3"/>
    <property type="match status" value="1"/>
</dbReference>
<evidence type="ECO:0000313" key="16">
    <source>
        <dbReference type="Proteomes" id="UP000886611"/>
    </source>
</evidence>
<dbReference type="Proteomes" id="UP000886611">
    <property type="component" value="Unassembled WGS sequence"/>
</dbReference>
<comment type="caution">
    <text evidence="15">The sequence shown here is derived from an EMBL/GenBank/DDBJ whole genome shotgun (WGS) entry which is preliminary data.</text>
</comment>
<evidence type="ECO:0000256" key="5">
    <source>
        <dbReference type="ARBA" id="ARBA00022847"/>
    </source>
</evidence>
<keyword evidence="16" id="KW-1185">Reference proteome</keyword>
<comment type="subcellular location">
    <subcellularLocation>
        <location evidence="1">Membrane</location>
        <topology evidence="1">Multi-pass membrane protein</topology>
    </subcellularLocation>
</comment>
<dbReference type="InterPro" id="IPR052244">
    <property type="entry name" value="Choline_transporter"/>
</dbReference>
<evidence type="ECO:0000256" key="13">
    <source>
        <dbReference type="RuleBase" id="RU362091"/>
    </source>
</evidence>
<keyword evidence="8" id="KW-0915">Sodium</keyword>
<keyword evidence="12" id="KW-0739">Sodium transport</keyword>
<evidence type="ECO:0000256" key="10">
    <source>
        <dbReference type="ARBA" id="ARBA00023136"/>
    </source>
</evidence>
<evidence type="ECO:0000256" key="1">
    <source>
        <dbReference type="ARBA" id="ARBA00004141"/>
    </source>
</evidence>
<gene>
    <name evidence="15" type="ORF">GTO96_0013046</name>
</gene>
<evidence type="ECO:0000256" key="8">
    <source>
        <dbReference type="ARBA" id="ARBA00023053"/>
    </source>
</evidence>
<evidence type="ECO:0000256" key="14">
    <source>
        <dbReference type="SAM" id="Phobius"/>
    </source>
</evidence>
<reference evidence="15 16" key="1">
    <citation type="journal article" date="2021" name="Cell">
        <title>Tracing the genetic footprints of vertebrate landing in non-teleost ray-finned fishes.</title>
        <authorList>
            <person name="Bi X."/>
            <person name="Wang K."/>
            <person name="Yang L."/>
            <person name="Pan H."/>
            <person name="Jiang H."/>
            <person name="Wei Q."/>
            <person name="Fang M."/>
            <person name="Yu H."/>
            <person name="Zhu C."/>
            <person name="Cai Y."/>
            <person name="He Y."/>
            <person name="Gan X."/>
            <person name="Zeng H."/>
            <person name="Yu D."/>
            <person name="Zhu Y."/>
            <person name="Jiang H."/>
            <person name="Qiu Q."/>
            <person name="Yang H."/>
            <person name="Zhang Y.E."/>
            <person name="Wang W."/>
            <person name="Zhu M."/>
            <person name="He S."/>
            <person name="Zhang G."/>
        </authorList>
    </citation>
    <scope>NUCLEOTIDE SEQUENCE [LARGE SCALE GENOMIC DNA]</scope>
    <source>
        <strain evidence="15">Bchr_013</strain>
    </source>
</reference>
<dbReference type="Pfam" id="PF00474">
    <property type="entry name" value="SSF"/>
    <property type="match status" value="1"/>
</dbReference>
<feature type="non-terminal residue" evidence="15">
    <location>
        <position position="129"/>
    </location>
</feature>
<evidence type="ECO:0000256" key="3">
    <source>
        <dbReference type="ARBA" id="ARBA00022448"/>
    </source>
</evidence>
<feature type="transmembrane region" description="Helical" evidence="14">
    <location>
        <begin position="12"/>
        <end position="32"/>
    </location>
</feature>
<evidence type="ECO:0000256" key="2">
    <source>
        <dbReference type="ARBA" id="ARBA00006434"/>
    </source>
</evidence>
<comment type="similarity">
    <text evidence="2 13">Belongs to the sodium:solute symporter (SSF) (TC 2.A.21) family.</text>
</comment>
<evidence type="ECO:0000256" key="9">
    <source>
        <dbReference type="ARBA" id="ARBA00023065"/>
    </source>
</evidence>
<dbReference type="Gene3D" id="1.20.1730.10">
    <property type="entry name" value="Sodium/glucose cotransporter"/>
    <property type="match status" value="1"/>
</dbReference>
<evidence type="ECO:0000256" key="4">
    <source>
        <dbReference type="ARBA" id="ARBA00022692"/>
    </source>
</evidence>
<evidence type="ECO:0000256" key="6">
    <source>
        <dbReference type="ARBA" id="ARBA00022979"/>
    </source>
</evidence>
<keyword evidence="4 14" id="KW-0812">Transmembrane</keyword>
<keyword evidence="11" id="KW-0325">Glycoprotein</keyword>
<dbReference type="EMBL" id="JAATIS010008602">
    <property type="protein sequence ID" value="KAG2457117.1"/>
    <property type="molecule type" value="Genomic_DNA"/>
</dbReference>
<name>A0A8X7WVB7_POLSE</name>
<dbReference type="AlphaFoldDB" id="A0A8X7WVB7"/>
<evidence type="ECO:0000256" key="12">
    <source>
        <dbReference type="ARBA" id="ARBA00023201"/>
    </source>
</evidence>
<feature type="non-terminal residue" evidence="15">
    <location>
        <position position="1"/>
    </location>
</feature>
<evidence type="ECO:0000313" key="15">
    <source>
        <dbReference type="EMBL" id="KAG2457117.1"/>
    </source>
</evidence>